<protein>
    <recommendedName>
        <fullName evidence="4">Aminoglycoside phosphotransferase domain-containing protein</fullName>
    </recommendedName>
</protein>
<dbReference type="AlphaFoldDB" id="A0A284RKE5"/>
<feature type="region of interest" description="Disordered" evidence="1">
    <location>
        <begin position="50"/>
        <end position="77"/>
    </location>
</feature>
<organism evidence="2 3">
    <name type="scientific">Armillaria ostoyae</name>
    <name type="common">Armillaria root rot fungus</name>
    <dbReference type="NCBI Taxonomy" id="47428"/>
    <lineage>
        <taxon>Eukaryota</taxon>
        <taxon>Fungi</taxon>
        <taxon>Dikarya</taxon>
        <taxon>Basidiomycota</taxon>
        <taxon>Agaricomycotina</taxon>
        <taxon>Agaricomycetes</taxon>
        <taxon>Agaricomycetidae</taxon>
        <taxon>Agaricales</taxon>
        <taxon>Marasmiineae</taxon>
        <taxon>Physalacriaceae</taxon>
        <taxon>Armillaria</taxon>
    </lineage>
</organism>
<keyword evidence="3" id="KW-1185">Reference proteome</keyword>
<evidence type="ECO:0000313" key="2">
    <source>
        <dbReference type="EMBL" id="SJL09230.1"/>
    </source>
</evidence>
<sequence>MLDPQTFTVTGFIDWDDVFVGPREGGYARYLSWITRDWDPIMYGWPPGSITHEEDSNHDQSMAGKRVPKDDEPVQNGFSCEEPPEVLQAHQDLYYAIYADVDPIGAEVTCRSHIFEAVAIALEHRDLSTEIMSKLCSHLFGKEYMGMGELLFGIEAGDWFVGMRGVRALRSET</sequence>
<dbReference type="OrthoDB" id="10003767at2759"/>
<name>A0A284RKE5_ARMOS</name>
<proteinExistence type="predicted"/>
<evidence type="ECO:0008006" key="4">
    <source>
        <dbReference type="Google" id="ProtNLM"/>
    </source>
</evidence>
<gene>
    <name evidence="2" type="ORF">ARMOST_12606</name>
</gene>
<dbReference type="EMBL" id="FUEG01000010">
    <property type="protein sequence ID" value="SJL09230.1"/>
    <property type="molecule type" value="Genomic_DNA"/>
</dbReference>
<evidence type="ECO:0000256" key="1">
    <source>
        <dbReference type="SAM" id="MobiDB-lite"/>
    </source>
</evidence>
<evidence type="ECO:0000313" key="3">
    <source>
        <dbReference type="Proteomes" id="UP000219338"/>
    </source>
</evidence>
<reference evidence="3" key="1">
    <citation type="journal article" date="2017" name="Nat. Ecol. Evol.">
        <title>Genome expansion and lineage-specific genetic innovations in the forest pathogenic fungi Armillaria.</title>
        <authorList>
            <person name="Sipos G."/>
            <person name="Prasanna A.N."/>
            <person name="Walter M.C."/>
            <person name="O'Connor E."/>
            <person name="Balint B."/>
            <person name="Krizsan K."/>
            <person name="Kiss B."/>
            <person name="Hess J."/>
            <person name="Varga T."/>
            <person name="Slot J."/>
            <person name="Riley R."/>
            <person name="Boka B."/>
            <person name="Rigling D."/>
            <person name="Barry K."/>
            <person name="Lee J."/>
            <person name="Mihaltcheva S."/>
            <person name="LaButti K."/>
            <person name="Lipzen A."/>
            <person name="Waldron R."/>
            <person name="Moloney N.M."/>
            <person name="Sperisen C."/>
            <person name="Kredics L."/>
            <person name="Vagvoelgyi C."/>
            <person name="Patrignani A."/>
            <person name="Fitzpatrick D."/>
            <person name="Nagy I."/>
            <person name="Doyle S."/>
            <person name="Anderson J.B."/>
            <person name="Grigoriev I.V."/>
            <person name="Gueldener U."/>
            <person name="Muensterkoetter M."/>
            <person name="Nagy L.G."/>
        </authorList>
    </citation>
    <scope>NUCLEOTIDE SEQUENCE [LARGE SCALE GENOMIC DNA]</scope>
    <source>
        <strain evidence="3">C18/9</strain>
    </source>
</reference>
<dbReference type="Proteomes" id="UP000219338">
    <property type="component" value="Unassembled WGS sequence"/>
</dbReference>
<dbReference type="STRING" id="47428.A0A284RKE5"/>
<accession>A0A284RKE5</accession>